<dbReference type="InterPro" id="IPR000277">
    <property type="entry name" value="Cys/Met-Metab_PyrdxlP-dep_enz"/>
</dbReference>
<evidence type="ECO:0000256" key="7">
    <source>
        <dbReference type="ARBA" id="ARBA00047625"/>
    </source>
</evidence>
<dbReference type="SUPFAM" id="SSF53383">
    <property type="entry name" value="PLP-dependent transferases"/>
    <property type="match status" value="1"/>
</dbReference>
<proteinExistence type="inferred from homology"/>
<dbReference type="GO" id="GO:0047804">
    <property type="term" value="F:cysteine-S-conjugate beta-lyase activity"/>
    <property type="evidence" value="ECO:0007669"/>
    <property type="project" value="UniProtKB-EC"/>
</dbReference>
<reference evidence="10" key="1">
    <citation type="journal article" date="2019" name="Int. J. Syst. Evol. Microbiol.">
        <title>The Global Catalogue of Microorganisms (GCM) 10K type strain sequencing project: providing services to taxonomists for standard genome sequencing and annotation.</title>
        <authorList>
            <consortium name="The Broad Institute Genomics Platform"/>
            <consortium name="The Broad Institute Genome Sequencing Center for Infectious Disease"/>
            <person name="Wu L."/>
            <person name="Ma J."/>
        </authorList>
    </citation>
    <scope>NUCLEOTIDE SEQUENCE [LARGE SCALE GENOMIC DNA]</scope>
    <source>
        <strain evidence="10">CGMCC 1.15643</strain>
    </source>
</reference>
<dbReference type="PANTHER" id="PTHR43500">
    <property type="entry name" value="CYSTATHIONINE BETA-LYASE-RELATED"/>
    <property type="match status" value="1"/>
</dbReference>
<evidence type="ECO:0000313" key="9">
    <source>
        <dbReference type="EMBL" id="MFC5293617.1"/>
    </source>
</evidence>
<gene>
    <name evidence="9" type="primary">metC</name>
    <name evidence="9" type="ORF">ACFPK2_11520</name>
</gene>
<dbReference type="PANTHER" id="PTHR43500:SF1">
    <property type="entry name" value="CYSTATHIONINE BETA-LYASE-RELATED"/>
    <property type="match status" value="1"/>
</dbReference>
<comment type="catalytic activity">
    <reaction evidence="6">
        <text>L,L-cystathionine + H2O = L-homocysteine + pyruvate + NH4(+)</text>
        <dbReference type="Rhea" id="RHEA:13965"/>
        <dbReference type="ChEBI" id="CHEBI:15361"/>
        <dbReference type="ChEBI" id="CHEBI:15377"/>
        <dbReference type="ChEBI" id="CHEBI:28938"/>
        <dbReference type="ChEBI" id="CHEBI:58161"/>
        <dbReference type="ChEBI" id="CHEBI:58199"/>
    </reaction>
</comment>
<dbReference type="PIRSF" id="PIRSF001434">
    <property type="entry name" value="CGS"/>
    <property type="match status" value="1"/>
</dbReference>
<keyword evidence="3 8" id="KW-0663">Pyridoxal phosphate</keyword>
<evidence type="ECO:0000256" key="8">
    <source>
        <dbReference type="RuleBase" id="RU362118"/>
    </source>
</evidence>
<keyword evidence="4 9" id="KW-0456">Lyase</keyword>
<dbReference type="PROSITE" id="PS00868">
    <property type="entry name" value="CYS_MET_METAB_PP"/>
    <property type="match status" value="1"/>
</dbReference>
<evidence type="ECO:0000313" key="10">
    <source>
        <dbReference type="Proteomes" id="UP001595976"/>
    </source>
</evidence>
<dbReference type="Gene3D" id="3.90.1150.10">
    <property type="entry name" value="Aspartate Aminotransferase, domain 1"/>
    <property type="match status" value="1"/>
</dbReference>
<comment type="cofactor">
    <cofactor evidence="1 8">
        <name>pyridoxal 5'-phosphate</name>
        <dbReference type="ChEBI" id="CHEBI:597326"/>
    </cofactor>
</comment>
<accession>A0ABW0F394</accession>
<dbReference type="Pfam" id="PF01053">
    <property type="entry name" value="Cys_Met_Meta_PP"/>
    <property type="match status" value="1"/>
</dbReference>
<sequence>MTLETRIVTSGRDAAKAAGIVNPPVHRASTVLFSTLAALREAQKDPVRNLLYGRLGTQSTFALQDALAEVEGGYAAIACPSGMAAIAVALMALVKTGDHILVVDTVYDPVRAFLAQTMARFGVEVTYYPPSLGGDIADLIRPETRVVLCESPGSHSFEVQDVPAIAAAAHAAGAVVMMDNTWATPLYFRPFEHGVDVSLQAATKYIVGHSDCEMGAIICTEAVFPAIKQQAMRLGICVSADDCYLALRGLRTLAARMPRHQETGLALARWFSQQPEVETVLHPALPGAPGHALWKRDFRGASGLFGVVFRDGVSEEGIRALVDHRRLFGIGFSWGGFESLILPTDPRKLHPNTSWPYQGPSIRIHAGLESPDDLIADLAEGMAALRKAGGKSQAA</sequence>
<evidence type="ECO:0000256" key="4">
    <source>
        <dbReference type="ARBA" id="ARBA00023239"/>
    </source>
</evidence>
<evidence type="ECO:0000256" key="1">
    <source>
        <dbReference type="ARBA" id="ARBA00001933"/>
    </source>
</evidence>
<dbReference type="InterPro" id="IPR054542">
    <property type="entry name" value="Cys_met_metab_PP"/>
</dbReference>
<dbReference type="Proteomes" id="UP001595976">
    <property type="component" value="Unassembled WGS sequence"/>
</dbReference>
<dbReference type="Gene3D" id="3.40.640.10">
    <property type="entry name" value="Type I PLP-dependent aspartate aminotransferase-like (Major domain)"/>
    <property type="match status" value="1"/>
</dbReference>
<dbReference type="RefSeq" id="WP_158444016.1">
    <property type="nucleotide sequence ID" value="NZ_JAOAOS010000004.1"/>
</dbReference>
<protein>
    <submittedName>
        <fullName evidence="9">Cystathionine beta-lyase</fullName>
        <ecNumber evidence="9">4.4.1.13</ecNumber>
    </submittedName>
</protein>
<comment type="similarity">
    <text evidence="2 8">Belongs to the trans-sulfuration enzymes family.</text>
</comment>
<name>A0ABW0F394_9HYPH</name>
<dbReference type="InterPro" id="IPR015422">
    <property type="entry name" value="PyrdxlP-dep_Trfase_small"/>
</dbReference>
<comment type="catalytic activity">
    <reaction evidence="7">
        <text>an S-substituted L-cysteine + H2O = a thiol + pyruvate + NH4(+)</text>
        <dbReference type="Rhea" id="RHEA:18121"/>
        <dbReference type="ChEBI" id="CHEBI:15361"/>
        <dbReference type="ChEBI" id="CHEBI:15377"/>
        <dbReference type="ChEBI" id="CHEBI:28938"/>
        <dbReference type="ChEBI" id="CHEBI:29256"/>
        <dbReference type="ChEBI" id="CHEBI:58717"/>
        <dbReference type="EC" id="4.4.1.13"/>
    </reaction>
</comment>
<organism evidence="9 10">
    <name type="scientific">Bosea minatitlanensis</name>
    <dbReference type="NCBI Taxonomy" id="128782"/>
    <lineage>
        <taxon>Bacteria</taxon>
        <taxon>Pseudomonadati</taxon>
        <taxon>Pseudomonadota</taxon>
        <taxon>Alphaproteobacteria</taxon>
        <taxon>Hyphomicrobiales</taxon>
        <taxon>Boseaceae</taxon>
        <taxon>Bosea</taxon>
    </lineage>
</organism>
<dbReference type="InterPro" id="IPR006233">
    <property type="entry name" value="Cys_b_lyase_bac"/>
</dbReference>
<evidence type="ECO:0000256" key="6">
    <source>
        <dbReference type="ARBA" id="ARBA00047517"/>
    </source>
</evidence>
<evidence type="ECO:0000256" key="5">
    <source>
        <dbReference type="ARBA" id="ARBA00046315"/>
    </source>
</evidence>
<evidence type="ECO:0000256" key="2">
    <source>
        <dbReference type="ARBA" id="ARBA00009077"/>
    </source>
</evidence>
<comment type="pathway">
    <text evidence="5">Amino-acid biosynthesis; L-methionine biosynthesis via de novo pathway; L-homocysteine from L-cystathionine: step 1/1.</text>
</comment>
<comment type="caution">
    <text evidence="9">The sequence shown here is derived from an EMBL/GenBank/DDBJ whole genome shotgun (WGS) entry which is preliminary data.</text>
</comment>
<dbReference type="NCBIfam" id="TIGR01324">
    <property type="entry name" value="cysta_beta_ly_B"/>
    <property type="match status" value="1"/>
</dbReference>
<dbReference type="InterPro" id="IPR015421">
    <property type="entry name" value="PyrdxlP-dep_Trfase_major"/>
</dbReference>
<dbReference type="EC" id="4.4.1.13" evidence="9"/>
<evidence type="ECO:0000256" key="3">
    <source>
        <dbReference type="ARBA" id="ARBA00022898"/>
    </source>
</evidence>
<dbReference type="EMBL" id="JBHSLI010000004">
    <property type="protein sequence ID" value="MFC5293617.1"/>
    <property type="molecule type" value="Genomic_DNA"/>
</dbReference>
<dbReference type="InterPro" id="IPR015424">
    <property type="entry name" value="PyrdxlP-dep_Trfase"/>
</dbReference>
<keyword evidence="10" id="KW-1185">Reference proteome</keyword>